<dbReference type="AlphaFoldDB" id="A0A507QKZ0"/>
<dbReference type="InterPro" id="IPR007612">
    <property type="entry name" value="LOR"/>
</dbReference>
<comment type="similarity">
    <text evidence="1">Belongs to the LOR family.</text>
</comment>
<evidence type="ECO:0000313" key="3">
    <source>
        <dbReference type="Proteomes" id="UP000319663"/>
    </source>
</evidence>
<evidence type="ECO:0008006" key="4">
    <source>
        <dbReference type="Google" id="ProtNLM"/>
    </source>
</evidence>
<dbReference type="OrthoDB" id="97518at2759"/>
<protein>
    <recommendedName>
        <fullName evidence="4">Tubby C-terminal domain-containing protein</fullName>
    </recommendedName>
</protein>
<gene>
    <name evidence="2" type="ORF">MPDQ_002156</name>
</gene>
<sequence length="259" mass="28110">MSGPYAYSPQLPRRSSFAARKALKPPDRPIAIRTEYTTNDKTLLVIRPRGDALSPVGYEIEDEHGIPHFTVSGRKFNDRACREFRDSSGLPLFELHRKISVSIRGFNAWVVTLPGFDVSNSSSSGSSGQSRRSSAIGPGIIATVAPRRGGSGNFKITFENVAAGARSKGDKDGKGNKLTLEVARHGNVLAAFDVIDGDRKVAEVRESIQRNERLALLPGSRSGYRPVLDAIVTPGVDLSLVSIVAVIASDWVFDSNYRQ</sequence>
<dbReference type="SUPFAM" id="SSF54518">
    <property type="entry name" value="Tubby C-terminal domain-like"/>
    <property type="match status" value="1"/>
</dbReference>
<proteinExistence type="inferred from homology"/>
<dbReference type="Gene3D" id="2.40.160.200">
    <property type="entry name" value="LURP1-related"/>
    <property type="match status" value="1"/>
</dbReference>
<dbReference type="InterPro" id="IPR038595">
    <property type="entry name" value="LOR_sf"/>
</dbReference>
<dbReference type="InterPro" id="IPR025659">
    <property type="entry name" value="Tubby-like_C"/>
</dbReference>
<dbReference type="EMBL" id="VIFY01000165">
    <property type="protein sequence ID" value="TQB69219.1"/>
    <property type="molecule type" value="Genomic_DNA"/>
</dbReference>
<reference evidence="2 3" key="1">
    <citation type="submission" date="2019-06" db="EMBL/GenBank/DDBJ databases">
        <title>Wine fermentation using esterase from Monascus purpureus.</title>
        <authorList>
            <person name="Geng C."/>
            <person name="Zhang Y."/>
        </authorList>
    </citation>
    <scope>NUCLEOTIDE SEQUENCE [LARGE SCALE GENOMIC DNA]</scope>
    <source>
        <strain evidence="2">HQ1</strain>
    </source>
</reference>
<accession>A0A507QKZ0</accession>
<organism evidence="2 3">
    <name type="scientific">Monascus purpureus</name>
    <name type="common">Red mold</name>
    <name type="synonym">Monascus anka</name>
    <dbReference type="NCBI Taxonomy" id="5098"/>
    <lineage>
        <taxon>Eukaryota</taxon>
        <taxon>Fungi</taxon>
        <taxon>Dikarya</taxon>
        <taxon>Ascomycota</taxon>
        <taxon>Pezizomycotina</taxon>
        <taxon>Eurotiomycetes</taxon>
        <taxon>Eurotiomycetidae</taxon>
        <taxon>Eurotiales</taxon>
        <taxon>Aspergillaceae</taxon>
        <taxon>Monascus</taxon>
    </lineage>
</organism>
<comment type="caution">
    <text evidence="2">The sequence shown here is derived from an EMBL/GenBank/DDBJ whole genome shotgun (WGS) entry which is preliminary data.</text>
</comment>
<keyword evidence="3" id="KW-1185">Reference proteome</keyword>
<dbReference type="Pfam" id="PF04525">
    <property type="entry name" value="LOR"/>
    <property type="match status" value="1"/>
</dbReference>
<evidence type="ECO:0000256" key="1">
    <source>
        <dbReference type="ARBA" id="ARBA00005437"/>
    </source>
</evidence>
<dbReference type="Proteomes" id="UP000319663">
    <property type="component" value="Unassembled WGS sequence"/>
</dbReference>
<name>A0A507QKZ0_MONPU</name>
<evidence type="ECO:0000313" key="2">
    <source>
        <dbReference type="EMBL" id="TQB69219.1"/>
    </source>
</evidence>